<evidence type="ECO:0000313" key="1">
    <source>
        <dbReference type="EMBL" id="CAA2107299.1"/>
    </source>
</evidence>
<dbReference type="SUPFAM" id="SSF52833">
    <property type="entry name" value="Thioredoxin-like"/>
    <property type="match status" value="1"/>
</dbReference>
<accession>A0A679J1W3</accession>
<gene>
    <name evidence="1" type="ORF">VVAX_04167</name>
</gene>
<evidence type="ECO:0008006" key="2">
    <source>
        <dbReference type="Google" id="ProtNLM"/>
    </source>
</evidence>
<organism evidence="1">
    <name type="scientific">Variovorax paradoxus</name>
    <dbReference type="NCBI Taxonomy" id="34073"/>
    <lineage>
        <taxon>Bacteria</taxon>
        <taxon>Pseudomonadati</taxon>
        <taxon>Pseudomonadota</taxon>
        <taxon>Betaproteobacteria</taxon>
        <taxon>Burkholderiales</taxon>
        <taxon>Comamonadaceae</taxon>
        <taxon>Variovorax</taxon>
    </lineage>
</organism>
<dbReference type="RefSeq" id="WP_339091711.1">
    <property type="nucleotide sequence ID" value="NZ_LR743507.1"/>
</dbReference>
<dbReference type="InterPro" id="IPR010296">
    <property type="entry name" value="DUF899_thioredox"/>
</dbReference>
<dbReference type="AlphaFoldDB" id="A0A679J1W3"/>
<dbReference type="EMBL" id="LR743507">
    <property type="protein sequence ID" value="CAA2107299.1"/>
    <property type="molecule type" value="Genomic_DNA"/>
</dbReference>
<sequence>MSATVASAELASASRLAHANTVRFPGESVAYRRARTELLAEEIDLRRRIERVAEMRRALPPGGEVPEDYEFQGVHGPVRFSELFGKHDTLITYNWMFGTKRERPCPMCTSLLSAYDGEMPDILQRVSFAVIATSPIERMSAFAAERGWRHLPLYSSAGNDFNRDYAGETPDSGDNAAFNVFRRDGRTLRHFWAAEMGAGSADPGQDPRGAPDPMPIWNLLDMTPEGRGKDWYPKLSY</sequence>
<protein>
    <recommendedName>
        <fullName evidence="2">DUF899 domain-containing protein</fullName>
    </recommendedName>
</protein>
<proteinExistence type="predicted"/>
<dbReference type="InterPro" id="IPR036249">
    <property type="entry name" value="Thioredoxin-like_sf"/>
</dbReference>
<name>A0A679J1W3_VARPD</name>
<reference evidence="1" key="1">
    <citation type="submission" date="2019-12" db="EMBL/GenBank/DDBJ databases">
        <authorList>
            <person name="Cremers G."/>
        </authorList>
    </citation>
    <scope>NUCLEOTIDE SEQUENCE</scope>
    <source>
        <strain evidence="1">Vvax</strain>
    </source>
</reference>
<dbReference type="Pfam" id="PF05988">
    <property type="entry name" value="DUF899"/>
    <property type="match status" value="1"/>
</dbReference>